<evidence type="ECO:0000313" key="2">
    <source>
        <dbReference type="Proteomes" id="UP001497535"/>
    </source>
</evidence>
<dbReference type="Proteomes" id="UP001497535">
    <property type="component" value="Unassembled WGS sequence"/>
</dbReference>
<protein>
    <submittedName>
        <fullName evidence="1">Uncharacterized protein</fullName>
    </submittedName>
</protein>
<comment type="caution">
    <text evidence="1">The sequence shown here is derived from an EMBL/GenBank/DDBJ whole genome shotgun (WGS) entry which is preliminary data.</text>
</comment>
<reference evidence="1" key="1">
    <citation type="submission" date="2023-11" db="EMBL/GenBank/DDBJ databases">
        <authorList>
            <person name="Poullet M."/>
        </authorList>
    </citation>
    <scope>NUCLEOTIDE SEQUENCE</scope>
    <source>
        <strain evidence="1">E1834</strain>
    </source>
</reference>
<organism evidence="1 2">
    <name type="scientific">Meloidogyne enterolobii</name>
    <name type="common">Root-knot nematode worm</name>
    <name type="synonym">Meloidogyne mayaguensis</name>
    <dbReference type="NCBI Taxonomy" id="390850"/>
    <lineage>
        <taxon>Eukaryota</taxon>
        <taxon>Metazoa</taxon>
        <taxon>Ecdysozoa</taxon>
        <taxon>Nematoda</taxon>
        <taxon>Chromadorea</taxon>
        <taxon>Rhabditida</taxon>
        <taxon>Tylenchina</taxon>
        <taxon>Tylenchomorpha</taxon>
        <taxon>Tylenchoidea</taxon>
        <taxon>Meloidogynidae</taxon>
        <taxon>Meloidogyninae</taxon>
        <taxon>Meloidogyne</taxon>
    </lineage>
</organism>
<keyword evidence="2" id="KW-1185">Reference proteome</keyword>
<dbReference type="EMBL" id="CAVMJV010000042">
    <property type="protein sequence ID" value="CAK5080556.1"/>
    <property type="molecule type" value="Genomic_DNA"/>
</dbReference>
<proteinExistence type="predicted"/>
<sequence>MRFYKKSSKIYFLASCPFQLPCLHSGYTDPKNCSKCRCPDGLTGLLCSKVARTKTLCGDHLIFKSGEEYKKLQFKGVGECNYLIKAPSDSRICLSMDIIHFRDHCQQNSFVEIHYQTSLGRTGAL</sequence>
<gene>
    <name evidence="1" type="ORF">MENTE1834_LOCUS27732</name>
</gene>
<name>A0ACB0ZN80_MELEN</name>
<evidence type="ECO:0000313" key="1">
    <source>
        <dbReference type="EMBL" id="CAK5080556.1"/>
    </source>
</evidence>
<accession>A0ACB0ZN80</accession>